<dbReference type="InterPro" id="IPR018164">
    <property type="entry name" value="Ala-tRNA-synth_IIc_N"/>
</dbReference>
<dbReference type="Gene3D" id="3.30.930.10">
    <property type="entry name" value="Bira Bifunctional Protein, Domain 2"/>
    <property type="match status" value="1"/>
</dbReference>
<proteinExistence type="inferred from homology"/>
<dbReference type="Gene3D" id="6.10.250.550">
    <property type="match status" value="1"/>
</dbReference>
<feature type="domain" description="Alanyl-transfer RNA synthetases family profile" evidence="13">
    <location>
        <begin position="4"/>
        <end position="708"/>
    </location>
</feature>
<protein>
    <recommendedName>
        <fullName evidence="11">Alanine--tRNA ligase</fullName>
        <ecNumber evidence="11">6.1.1.7</ecNumber>
    </recommendedName>
    <alternativeName>
        <fullName evidence="11">Alanyl-tRNA synthetase</fullName>
        <shortName evidence="11">AlaRS</shortName>
    </alternativeName>
</protein>
<evidence type="ECO:0000256" key="4">
    <source>
        <dbReference type="ARBA" id="ARBA00022741"/>
    </source>
</evidence>
<dbReference type="EC" id="6.1.1.7" evidence="11"/>
<dbReference type="GO" id="GO:0004813">
    <property type="term" value="F:alanine-tRNA ligase activity"/>
    <property type="evidence" value="ECO:0007669"/>
    <property type="project" value="UniProtKB-EC"/>
</dbReference>
<keyword evidence="5 11" id="KW-0067">ATP-binding</keyword>
<evidence type="ECO:0000256" key="6">
    <source>
        <dbReference type="ARBA" id="ARBA00022884"/>
    </source>
</evidence>
<keyword evidence="7 11" id="KW-0648">Protein biosynthesis</keyword>
<dbReference type="CDD" id="cd00673">
    <property type="entry name" value="AlaRS_core"/>
    <property type="match status" value="1"/>
</dbReference>
<dbReference type="InterPro" id="IPR045864">
    <property type="entry name" value="aa-tRNA-synth_II/BPL/LPL"/>
</dbReference>
<keyword evidence="2 11" id="KW-0820">tRNA-binding</keyword>
<comment type="caution">
    <text evidence="14">The sequence shown here is derived from an EMBL/GenBank/DDBJ whole genome shotgun (WGS) entry which is preliminary data.</text>
</comment>
<dbReference type="RefSeq" id="WP_377945660.1">
    <property type="nucleotide sequence ID" value="NZ_JBHUCX010000099.1"/>
</dbReference>
<dbReference type="SUPFAM" id="SSF101353">
    <property type="entry name" value="Putative anticodon-binding domain of alanyl-tRNA synthetase (AlaRS)"/>
    <property type="match status" value="1"/>
</dbReference>
<comment type="catalytic activity">
    <reaction evidence="10 11">
        <text>tRNA(Ala) + L-alanine + ATP = L-alanyl-tRNA(Ala) + AMP + diphosphate</text>
        <dbReference type="Rhea" id="RHEA:12540"/>
        <dbReference type="Rhea" id="RHEA-COMP:9657"/>
        <dbReference type="Rhea" id="RHEA-COMP:9923"/>
        <dbReference type="ChEBI" id="CHEBI:30616"/>
        <dbReference type="ChEBI" id="CHEBI:33019"/>
        <dbReference type="ChEBI" id="CHEBI:57972"/>
        <dbReference type="ChEBI" id="CHEBI:78442"/>
        <dbReference type="ChEBI" id="CHEBI:78497"/>
        <dbReference type="ChEBI" id="CHEBI:456215"/>
        <dbReference type="EC" id="6.1.1.7"/>
    </reaction>
</comment>
<dbReference type="Pfam" id="PF07973">
    <property type="entry name" value="tRNA_SAD"/>
    <property type="match status" value="1"/>
</dbReference>
<evidence type="ECO:0000256" key="10">
    <source>
        <dbReference type="ARBA" id="ARBA00048300"/>
    </source>
</evidence>
<organism evidence="14 15">
    <name type="scientific">Alicyclobacillus fodiniaquatilis</name>
    <dbReference type="NCBI Taxonomy" id="1661150"/>
    <lineage>
        <taxon>Bacteria</taxon>
        <taxon>Bacillati</taxon>
        <taxon>Bacillota</taxon>
        <taxon>Bacilli</taxon>
        <taxon>Bacillales</taxon>
        <taxon>Alicyclobacillaceae</taxon>
        <taxon>Alicyclobacillus</taxon>
    </lineage>
</organism>
<keyword evidence="15" id="KW-1185">Reference proteome</keyword>
<dbReference type="EMBL" id="JBHUCX010000099">
    <property type="protein sequence ID" value="MFD1677747.1"/>
    <property type="molecule type" value="Genomic_DNA"/>
</dbReference>
<dbReference type="InterPro" id="IPR003156">
    <property type="entry name" value="DHHA1_dom"/>
</dbReference>
<evidence type="ECO:0000256" key="3">
    <source>
        <dbReference type="ARBA" id="ARBA00022598"/>
    </source>
</evidence>
<dbReference type="PANTHER" id="PTHR11777">
    <property type="entry name" value="ALANYL-TRNA SYNTHETASE"/>
    <property type="match status" value="1"/>
</dbReference>
<keyword evidence="11" id="KW-0479">Metal-binding</keyword>
<dbReference type="SUPFAM" id="SSF55681">
    <property type="entry name" value="Class II aaRS and biotin synthetases"/>
    <property type="match status" value="1"/>
</dbReference>
<dbReference type="Gene3D" id="3.30.980.10">
    <property type="entry name" value="Threonyl-trna Synthetase, Chain A, domain 2"/>
    <property type="match status" value="1"/>
</dbReference>
<keyword evidence="6 11" id="KW-0694">RNA-binding</keyword>
<dbReference type="HAMAP" id="MF_00036_B">
    <property type="entry name" value="Ala_tRNA_synth_B"/>
    <property type="match status" value="1"/>
</dbReference>
<dbReference type="Gene3D" id="2.40.30.130">
    <property type="match status" value="1"/>
</dbReference>
<comment type="domain">
    <text evidence="11">Consists of three domains; the N-terminal catalytic domain, the editing domain and the C-terminal C-Ala domain. The editing domain removes incorrectly charged amino acids, while the C-Ala domain, along with tRNA(Ala), serves as a bridge to cooperatively bring together the editing and aminoacylation centers thus stimulating deacylation of misacylated tRNAs.</text>
</comment>
<comment type="function">
    <text evidence="9 11">Catalyzes the attachment of alanine to tRNA(Ala) in a two-step reaction: alanine is first activated by ATP to form Ala-AMP and then transferred to the acceptor end of tRNA(Ala). Also edits incorrectly charged Ser-tRNA(Ala) and Gly-tRNA(Ala) via its editing domain.</text>
</comment>
<keyword evidence="11" id="KW-0963">Cytoplasm</keyword>
<keyword evidence="3 11" id="KW-0436">Ligase</keyword>
<evidence type="ECO:0000256" key="11">
    <source>
        <dbReference type="HAMAP-Rule" id="MF_00036"/>
    </source>
</evidence>
<dbReference type="InterPro" id="IPR018165">
    <property type="entry name" value="Ala-tRNA-synth_IIc_core"/>
</dbReference>
<dbReference type="InterPro" id="IPR018162">
    <property type="entry name" value="Ala-tRNA-ligase_IIc_anticod-bd"/>
</dbReference>
<evidence type="ECO:0000256" key="1">
    <source>
        <dbReference type="ARBA" id="ARBA00008226"/>
    </source>
</evidence>
<dbReference type="PANTHER" id="PTHR11777:SF9">
    <property type="entry name" value="ALANINE--TRNA LIGASE, CYTOPLASMIC"/>
    <property type="match status" value="1"/>
</dbReference>
<evidence type="ECO:0000256" key="9">
    <source>
        <dbReference type="ARBA" id="ARBA00024779"/>
    </source>
</evidence>
<dbReference type="Gene3D" id="3.10.310.40">
    <property type="match status" value="1"/>
</dbReference>
<evidence type="ECO:0000256" key="2">
    <source>
        <dbReference type="ARBA" id="ARBA00022555"/>
    </source>
</evidence>
<keyword evidence="11" id="KW-0862">Zinc</keyword>
<keyword evidence="4 11" id="KW-0547">Nucleotide-binding</keyword>
<dbReference type="SUPFAM" id="SSF55186">
    <property type="entry name" value="ThrRS/AlaRS common domain"/>
    <property type="match status" value="1"/>
</dbReference>
<dbReference type="InterPro" id="IPR018163">
    <property type="entry name" value="Thr/Ala-tRNA-synth_IIc_edit"/>
</dbReference>
<reference evidence="15" key="1">
    <citation type="journal article" date="2019" name="Int. J. Syst. Evol. Microbiol.">
        <title>The Global Catalogue of Microorganisms (GCM) 10K type strain sequencing project: providing services to taxonomists for standard genome sequencing and annotation.</title>
        <authorList>
            <consortium name="The Broad Institute Genomics Platform"/>
            <consortium name="The Broad Institute Genome Sequencing Center for Infectious Disease"/>
            <person name="Wu L."/>
            <person name="Ma J."/>
        </authorList>
    </citation>
    <scope>NUCLEOTIDE SEQUENCE [LARGE SCALE GENOMIC DNA]</scope>
    <source>
        <strain evidence="15">CGMCC 1.12286</strain>
    </source>
</reference>
<sequence>MKKLSGQALRRAYKQFFADRGHSIFPSASLVPHDDPTLLWINAGMTPLKSYFDGREIPENPRIVSSQKCIRTNDIENVGHTARHQTFFEMLGNFSFGDYFKQEAITWAWTFLTDVLEMDPSRLSVTIYEDDDEAFQIWHEQVGLPENRIYRGKEDNFWEIGLGPCGPDSEIFYDRGEVFGCHQADCQPGCDCDRYLEIWNLVFTQFNKEANGEYTPLPKKNIDTGCGLERLASVLQDVPNNFETDLFFPIIQATGDIAGRAYGDDPAADIHFKIVADHLRTVAFAISDGVLPGNEGRSYIIRRLLRRAVRSGRRLGIEAPFMYRLVAVVDDIMGADYPELHEKRSLIERVVKTEEERFHETLSEGEALLFDWMEGLKQQGSQVIGGADAFRLYDTYGFPIDLTIEIASESGFTVDRDGFDAELANQRARARAARQANEGMSSQRGVLETFTEASTFVGYDQFTVDARVIGLVQDGKWIEVADTGAEVQLLLDVTPFYAESGGQVADKGEIVGELGRAEIIDVKKAPHGQHLHTIRVVSGKIVQDEAVRAHVDTTLRRDTVKNHTATHLLHKALREVLGTHVAQAGSLVEPTRLRFDFSHFGPLTDEELRAVEAKVNHAIWQDYTVRIEEMDIDAAKAMGAMALFGEKYGQRVRVVQAGDYSVELCGGCHVARTGLIGQFLILSETGIGSGIRRIEAVTGQHAYDVVQTRQETIRTAATLLKTNETSVIDRLNRTLDEVRQLERELESAKARLNHTRVDELKNSEEQLAGVPVTRAALTDIDMDGLRQLADELRKDKQTYIVVLGSVHNDKVQFVAAVSKDLQSQGFHAGQIVKAVAQVAGGGGGGRPDMAQAGAKDPSQLQAAIEKVAEIVANCAGKTAL</sequence>
<dbReference type="NCBIfam" id="TIGR00344">
    <property type="entry name" value="alaS"/>
    <property type="match status" value="1"/>
</dbReference>
<keyword evidence="8 11" id="KW-0030">Aminoacyl-tRNA synthetase</keyword>
<evidence type="ECO:0000259" key="13">
    <source>
        <dbReference type="PROSITE" id="PS50860"/>
    </source>
</evidence>
<dbReference type="SMART" id="SM00863">
    <property type="entry name" value="tRNA_SAD"/>
    <property type="match status" value="1"/>
</dbReference>
<evidence type="ECO:0000256" key="7">
    <source>
        <dbReference type="ARBA" id="ARBA00022917"/>
    </source>
</evidence>
<dbReference type="InterPro" id="IPR023033">
    <property type="entry name" value="Ala_tRNA_ligase_euk/bac"/>
</dbReference>
<dbReference type="PROSITE" id="PS50860">
    <property type="entry name" value="AA_TRNA_LIGASE_II_ALA"/>
    <property type="match status" value="1"/>
</dbReference>
<comment type="similarity">
    <text evidence="1 11">Belongs to the class-II aminoacyl-tRNA synthetase family.</text>
</comment>
<gene>
    <name evidence="11 14" type="primary">alaS</name>
    <name evidence="14" type="ORF">ACFSB2_24090</name>
</gene>
<feature type="binding site" evidence="11">
    <location>
        <position position="665"/>
    </location>
    <ligand>
        <name>Zn(2+)</name>
        <dbReference type="ChEBI" id="CHEBI:29105"/>
    </ligand>
</feature>
<dbReference type="Pfam" id="PF02272">
    <property type="entry name" value="DHHA1"/>
    <property type="match status" value="1"/>
</dbReference>
<dbReference type="Gene3D" id="3.30.54.20">
    <property type="match status" value="1"/>
</dbReference>
<dbReference type="InterPro" id="IPR012947">
    <property type="entry name" value="tRNA_SAD"/>
</dbReference>
<evidence type="ECO:0000313" key="14">
    <source>
        <dbReference type="EMBL" id="MFD1677747.1"/>
    </source>
</evidence>
<evidence type="ECO:0000256" key="8">
    <source>
        <dbReference type="ARBA" id="ARBA00023146"/>
    </source>
</evidence>
<comment type="cofactor">
    <cofactor evidence="11">
        <name>Zn(2+)</name>
        <dbReference type="ChEBI" id="CHEBI:29105"/>
    </cofactor>
    <text evidence="11">Binds 1 zinc ion per subunit.</text>
</comment>
<accession>A0ABW4JMS8</accession>
<dbReference type="Proteomes" id="UP001597079">
    <property type="component" value="Unassembled WGS sequence"/>
</dbReference>
<evidence type="ECO:0000256" key="12">
    <source>
        <dbReference type="SAM" id="Coils"/>
    </source>
</evidence>
<feature type="binding site" evidence="11">
    <location>
        <position position="567"/>
    </location>
    <ligand>
        <name>Zn(2+)</name>
        <dbReference type="ChEBI" id="CHEBI:29105"/>
    </ligand>
</feature>
<dbReference type="InterPro" id="IPR002318">
    <property type="entry name" value="Ala-tRNA-lgiase_IIc"/>
</dbReference>
<dbReference type="InterPro" id="IPR050058">
    <property type="entry name" value="Ala-tRNA_ligase"/>
</dbReference>
<dbReference type="SUPFAM" id="SSF50447">
    <property type="entry name" value="Translation proteins"/>
    <property type="match status" value="1"/>
</dbReference>
<evidence type="ECO:0000313" key="15">
    <source>
        <dbReference type="Proteomes" id="UP001597079"/>
    </source>
</evidence>
<dbReference type="PRINTS" id="PR00980">
    <property type="entry name" value="TRNASYNTHALA"/>
</dbReference>
<feature type="coiled-coil region" evidence="12">
    <location>
        <begin position="728"/>
        <end position="758"/>
    </location>
</feature>
<dbReference type="InterPro" id="IPR009000">
    <property type="entry name" value="Transl_B-barrel_sf"/>
</dbReference>
<feature type="binding site" evidence="11">
    <location>
        <position position="563"/>
    </location>
    <ligand>
        <name>Zn(2+)</name>
        <dbReference type="ChEBI" id="CHEBI:29105"/>
    </ligand>
</feature>
<name>A0ABW4JMS8_9BACL</name>
<comment type="subcellular location">
    <subcellularLocation>
        <location evidence="11">Cytoplasm</location>
    </subcellularLocation>
</comment>
<evidence type="ECO:0000256" key="5">
    <source>
        <dbReference type="ARBA" id="ARBA00022840"/>
    </source>
</evidence>
<feature type="binding site" evidence="11">
    <location>
        <position position="669"/>
    </location>
    <ligand>
        <name>Zn(2+)</name>
        <dbReference type="ChEBI" id="CHEBI:29105"/>
    </ligand>
</feature>
<keyword evidence="12" id="KW-0175">Coiled coil</keyword>
<dbReference type="Pfam" id="PF01411">
    <property type="entry name" value="tRNA-synt_2c"/>
    <property type="match status" value="1"/>
</dbReference>